<dbReference type="RefSeq" id="WP_265546696.1">
    <property type="nucleotide sequence ID" value="NZ_CP098740.1"/>
</dbReference>
<dbReference type="SUPFAM" id="SSF51366">
    <property type="entry name" value="Ribulose-phoshate binding barrel"/>
    <property type="match status" value="1"/>
</dbReference>
<gene>
    <name evidence="8 11" type="primary">trpA</name>
    <name evidence="11" type="ORF">NEH16_32315</name>
</gene>
<accession>A0ABY6Q296</accession>
<feature type="compositionally biased region" description="Polar residues" evidence="10">
    <location>
        <begin position="266"/>
        <end position="278"/>
    </location>
</feature>
<evidence type="ECO:0000256" key="10">
    <source>
        <dbReference type="SAM" id="MobiDB-lite"/>
    </source>
</evidence>
<name>A0ABY6Q296_9ACTN</name>
<evidence type="ECO:0000256" key="5">
    <source>
        <dbReference type="ARBA" id="ARBA00023141"/>
    </source>
</evidence>
<evidence type="ECO:0000256" key="7">
    <source>
        <dbReference type="ARBA" id="ARBA00049047"/>
    </source>
</evidence>
<feature type="active site" description="Proton acceptor" evidence="8">
    <location>
        <position position="56"/>
    </location>
</feature>
<evidence type="ECO:0000256" key="8">
    <source>
        <dbReference type="HAMAP-Rule" id="MF_00131"/>
    </source>
</evidence>
<sequence>MADFFTGSGPGRPGLTLFLNAGDPPLDELADVVHMLDEEGVDCLELAVPFPDSFTDGPVVRRSARRALDRGTGLDDVLGFVARVRPGLRRLRIALLADWSHSLKHRDLGAAVKDITASGADGLLVHGLPPRLRDAYREATEAAGTAVVTTCYPTSPEETRARAARESSAYVYLVAHYGRSGTAPPAGHAALAPVVAGLRAHTNSPIAVGFGVSTRSHVAAVAASGADAAIVGSAGVARVEQALDEEGSVTTALRDFVRSLQPGPDETSTANTPIRTRS</sequence>
<dbReference type="Pfam" id="PF00290">
    <property type="entry name" value="Trp_syntA"/>
    <property type="match status" value="1"/>
</dbReference>
<evidence type="ECO:0000256" key="9">
    <source>
        <dbReference type="RuleBase" id="RU003662"/>
    </source>
</evidence>
<feature type="region of interest" description="Disordered" evidence="10">
    <location>
        <begin position="258"/>
        <end position="278"/>
    </location>
</feature>
<keyword evidence="4 8" id="KW-0822">Tryptophan biosynthesis</keyword>
<feature type="active site" description="Proton acceptor" evidence="8">
    <location>
        <position position="45"/>
    </location>
</feature>
<evidence type="ECO:0000256" key="1">
    <source>
        <dbReference type="ARBA" id="ARBA00004733"/>
    </source>
</evidence>
<dbReference type="InterPro" id="IPR013785">
    <property type="entry name" value="Aldolase_TIM"/>
</dbReference>
<dbReference type="InterPro" id="IPR002028">
    <property type="entry name" value="Trp_synthase_suA"/>
</dbReference>
<dbReference type="NCBIfam" id="TIGR00262">
    <property type="entry name" value="trpA"/>
    <property type="match status" value="1"/>
</dbReference>
<dbReference type="GO" id="GO:0004834">
    <property type="term" value="F:tryptophan synthase activity"/>
    <property type="evidence" value="ECO:0007669"/>
    <property type="project" value="UniProtKB-EC"/>
</dbReference>
<dbReference type="EC" id="4.2.1.20" evidence="8"/>
<evidence type="ECO:0000313" key="11">
    <source>
        <dbReference type="EMBL" id="UZK58144.1"/>
    </source>
</evidence>
<keyword evidence="12" id="KW-1185">Reference proteome</keyword>
<keyword evidence="5 8" id="KW-0057">Aromatic amino acid biosynthesis</keyword>
<dbReference type="HAMAP" id="MF_00131">
    <property type="entry name" value="Trp_synth_alpha"/>
    <property type="match status" value="1"/>
</dbReference>
<comment type="function">
    <text evidence="8">The alpha subunit is responsible for the aldol cleavage of indoleglycerol phosphate to indole and glyceraldehyde 3-phosphate.</text>
</comment>
<comment type="subunit">
    <text evidence="2 8">Tetramer of two alpha and two beta chains.</text>
</comment>
<protein>
    <recommendedName>
        <fullName evidence="8">Tryptophan synthase alpha chain</fullName>
        <ecNumber evidence="8">4.2.1.20</ecNumber>
    </recommendedName>
</protein>
<comment type="similarity">
    <text evidence="8 9">Belongs to the TrpA family.</text>
</comment>
<evidence type="ECO:0000256" key="3">
    <source>
        <dbReference type="ARBA" id="ARBA00022605"/>
    </source>
</evidence>
<evidence type="ECO:0000313" key="12">
    <source>
        <dbReference type="Proteomes" id="UP001164963"/>
    </source>
</evidence>
<evidence type="ECO:0000256" key="2">
    <source>
        <dbReference type="ARBA" id="ARBA00011270"/>
    </source>
</evidence>
<organism evidence="11 12">
    <name type="scientific">Streptomyces drozdowiczii</name>
    <dbReference type="NCBI Taxonomy" id="202862"/>
    <lineage>
        <taxon>Bacteria</taxon>
        <taxon>Bacillati</taxon>
        <taxon>Actinomycetota</taxon>
        <taxon>Actinomycetes</taxon>
        <taxon>Kitasatosporales</taxon>
        <taxon>Streptomycetaceae</taxon>
        <taxon>Streptomyces</taxon>
    </lineage>
</organism>
<evidence type="ECO:0000256" key="4">
    <source>
        <dbReference type="ARBA" id="ARBA00022822"/>
    </source>
</evidence>
<dbReference type="InterPro" id="IPR011060">
    <property type="entry name" value="RibuloseP-bd_barrel"/>
</dbReference>
<comment type="pathway">
    <text evidence="1 8">Amino-acid biosynthesis; L-tryptophan biosynthesis; L-tryptophan from chorismate: step 5/5.</text>
</comment>
<dbReference type="PANTHER" id="PTHR43406:SF1">
    <property type="entry name" value="TRYPTOPHAN SYNTHASE ALPHA CHAIN, CHLOROPLASTIC"/>
    <property type="match status" value="1"/>
</dbReference>
<evidence type="ECO:0000256" key="6">
    <source>
        <dbReference type="ARBA" id="ARBA00023239"/>
    </source>
</evidence>
<dbReference type="Gene3D" id="3.20.20.70">
    <property type="entry name" value="Aldolase class I"/>
    <property type="match status" value="1"/>
</dbReference>
<dbReference type="CDD" id="cd04724">
    <property type="entry name" value="Tryptophan_synthase_alpha"/>
    <property type="match status" value="1"/>
</dbReference>
<dbReference type="PANTHER" id="PTHR43406">
    <property type="entry name" value="TRYPTOPHAN SYNTHASE, ALPHA CHAIN"/>
    <property type="match status" value="1"/>
</dbReference>
<reference evidence="11" key="1">
    <citation type="journal article" date="2022" name="Front. Microbiol.">
        <title>Mirubactin C rescues the lethal effect of cell wall biosynthesis mutations in Bacillus subtilis.</title>
        <authorList>
            <person name="Kepplinger B."/>
            <person name="Wen X."/>
            <person name="Tyler A.R."/>
            <person name="Kim B.Y."/>
            <person name="Brown J."/>
            <person name="Banks P."/>
            <person name="Dashti Y."/>
            <person name="Mackenzie E.S."/>
            <person name="Wills C."/>
            <person name="Kawai Y."/>
            <person name="Waldron K.J."/>
            <person name="Allenby N.E.E."/>
            <person name="Wu L.J."/>
            <person name="Hall M.J."/>
            <person name="Errington J."/>
        </authorList>
    </citation>
    <scope>NUCLEOTIDE SEQUENCE</scope>
    <source>
        <strain evidence="11">MDA8-470</strain>
    </source>
</reference>
<dbReference type="EMBL" id="CP098740">
    <property type="protein sequence ID" value="UZK58144.1"/>
    <property type="molecule type" value="Genomic_DNA"/>
</dbReference>
<keyword evidence="3 8" id="KW-0028">Amino-acid biosynthesis</keyword>
<keyword evidence="6 8" id="KW-0456">Lyase</keyword>
<dbReference type="Proteomes" id="UP001164963">
    <property type="component" value="Chromosome"/>
</dbReference>
<comment type="catalytic activity">
    <reaction evidence="7 8">
        <text>(1S,2R)-1-C-(indol-3-yl)glycerol 3-phosphate + L-serine = D-glyceraldehyde 3-phosphate + L-tryptophan + H2O</text>
        <dbReference type="Rhea" id="RHEA:10532"/>
        <dbReference type="ChEBI" id="CHEBI:15377"/>
        <dbReference type="ChEBI" id="CHEBI:33384"/>
        <dbReference type="ChEBI" id="CHEBI:57912"/>
        <dbReference type="ChEBI" id="CHEBI:58866"/>
        <dbReference type="ChEBI" id="CHEBI:59776"/>
        <dbReference type="EC" id="4.2.1.20"/>
    </reaction>
</comment>
<proteinExistence type="inferred from homology"/>